<organism evidence="2 3">
    <name type="scientific">Virgibacillus sediminis</name>
    <dbReference type="NCBI Taxonomy" id="202260"/>
    <lineage>
        <taxon>Bacteria</taxon>
        <taxon>Bacillati</taxon>
        <taxon>Bacillota</taxon>
        <taxon>Bacilli</taxon>
        <taxon>Bacillales</taxon>
        <taxon>Bacillaceae</taxon>
        <taxon>Virgibacillus</taxon>
    </lineage>
</organism>
<feature type="transmembrane region" description="Helical" evidence="1">
    <location>
        <begin position="61"/>
        <end position="93"/>
    </location>
</feature>
<dbReference type="Proteomes" id="UP001595387">
    <property type="component" value="Unassembled WGS sequence"/>
</dbReference>
<evidence type="ECO:0000313" key="3">
    <source>
        <dbReference type="Proteomes" id="UP001595387"/>
    </source>
</evidence>
<keyword evidence="1" id="KW-1133">Transmembrane helix</keyword>
<proteinExistence type="predicted"/>
<gene>
    <name evidence="2" type="ORF">ACFODW_12435</name>
</gene>
<keyword evidence="1" id="KW-0812">Transmembrane</keyword>
<comment type="caution">
    <text evidence="2">The sequence shown here is derived from an EMBL/GenBank/DDBJ whole genome shotgun (WGS) entry which is preliminary data.</text>
</comment>
<keyword evidence="3" id="KW-1185">Reference proteome</keyword>
<dbReference type="EMBL" id="JBHRRZ010000031">
    <property type="protein sequence ID" value="MFC2949140.1"/>
    <property type="molecule type" value="Genomic_DNA"/>
</dbReference>
<feature type="transmembrane region" description="Helical" evidence="1">
    <location>
        <begin position="32"/>
        <end position="49"/>
    </location>
</feature>
<name>A0ABV7A8B8_9BACI</name>
<keyword evidence="1" id="KW-0472">Membrane</keyword>
<feature type="transmembrane region" description="Helical" evidence="1">
    <location>
        <begin position="7"/>
        <end position="26"/>
    </location>
</feature>
<sequence>MSISKIMRLITGIFEALLGIPIIGGIYIISNAWLPLLVMLVLHIITLVLTRKDGGAYGGSVLGIITSLIAWIPLLGMIMHILTAIVLFITLALPDRRRGIY</sequence>
<evidence type="ECO:0000313" key="2">
    <source>
        <dbReference type="EMBL" id="MFC2949140.1"/>
    </source>
</evidence>
<evidence type="ECO:0000256" key="1">
    <source>
        <dbReference type="SAM" id="Phobius"/>
    </source>
</evidence>
<dbReference type="RefSeq" id="WP_390306933.1">
    <property type="nucleotide sequence ID" value="NZ_JBHRRZ010000031.1"/>
</dbReference>
<protein>
    <submittedName>
        <fullName evidence="2">Uncharacterized protein</fullName>
    </submittedName>
</protein>
<reference evidence="3" key="1">
    <citation type="journal article" date="2019" name="Int. J. Syst. Evol. Microbiol.">
        <title>The Global Catalogue of Microorganisms (GCM) 10K type strain sequencing project: providing services to taxonomists for standard genome sequencing and annotation.</title>
        <authorList>
            <consortium name="The Broad Institute Genomics Platform"/>
            <consortium name="The Broad Institute Genome Sequencing Center for Infectious Disease"/>
            <person name="Wu L."/>
            <person name="Ma J."/>
        </authorList>
    </citation>
    <scope>NUCLEOTIDE SEQUENCE [LARGE SCALE GENOMIC DNA]</scope>
    <source>
        <strain evidence="3">KCTC 13193</strain>
    </source>
</reference>
<accession>A0ABV7A8B8</accession>